<dbReference type="Proteomes" id="UP000232688">
    <property type="component" value="Unassembled WGS sequence"/>
</dbReference>
<proteinExistence type="predicted"/>
<protein>
    <submittedName>
        <fullName evidence="1">Uncharacterized protein</fullName>
    </submittedName>
</protein>
<name>A0A2N0RXJ7_9GLOM</name>
<reference evidence="1 2" key="2">
    <citation type="submission" date="2017-10" db="EMBL/GenBank/DDBJ databases">
        <title>Genome analyses suggest a sexual origin of heterokaryosis in a supposedly ancient asexual fungus.</title>
        <authorList>
            <person name="Corradi N."/>
            <person name="Sedzielewska K."/>
            <person name="Noel J."/>
            <person name="Charron P."/>
            <person name="Farinelli L."/>
            <person name="Marton T."/>
            <person name="Kruger M."/>
            <person name="Pelin A."/>
            <person name="Brachmann A."/>
            <person name="Corradi N."/>
        </authorList>
    </citation>
    <scope>NUCLEOTIDE SEQUENCE [LARGE SCALE GENOMIC DNA]</scope>
    <source>
        <strain evidence="1 2">A1</strain>
    </source>
</reference>
<dbReference type="EMBL" id="LLXH01000356">
    <property type="protein sequence ID" value="PKC68034.1"/>
    <property type="molecule type" value="Genomic_DNA"/>
</dbReference>
<organism evidence="1 2">
    <name type="scientific">Rhizophagus irregularis</name>
    <dbReference type="NCBI Taxonomy" id="588596"/>
    <lineage>
        <taxon>Eukaryota</taxon>
        <taxon>Fungi</taxon>
        <taxon>Fungi incertae sedis</taxon>
        <taxon>Mucoromycota</taxon>
        <taxon>Glomeromycotina</taxon>
        <taxon>Glomeromycetes</taxon>
        <taxon>Glomerales</taxon>
        <taxon>Glomeraceae</taxon>
        <taxon>Rhizophagus</taxon>
    </lineage>
</organism>
<reference evidence="1 2" key="1">
    <citation type="submission" date="2017-10" db="EMBL/GenBank/DDBJ databases">
        <title>Extensive intraspecific genome diversity in a model arbuscular mycorrhizal fungus.</title>
        <authorList>
            <person name="Chen E.C.H."/>
            <person name="Morin E."/>
            <person name="Baudet D."/>
            <person name="Noel J."/>
            <person name="Ndikumana S."/>
            <person name="Charron P."/>
            <person name="St-Onge C."/>
            <person name="Giorgi J."/>
            <person name="Grigoriev I.V."/>
            <person name="Roux C."/>
            <person name="Martin F.M."/>
            <person name="Corradi N."/>
        </authorList>
    </citation>
    <scope>NUCLEOTIDE SEQUENCE [LARGE SCALE GENOMIC DNA]</scope>
    <source>
        <strain evidence="1 2">A1</strain>
    </source>
</reference>
<dbReference type="VEuPathDB" id="FungiDB:RhiirA1_457698"/>
<comment type="caution">
    <text evidence="1">The sequence shown here is derived from an EMBL/GenBank/DDBJ whole genome shotgun (WGS) entry which is preliminary data.</text>
</comment>
<evidence type="ECO:0000313" key="2">
    <source>
        <dbReference type="Proteomes" id="UP000232688"/>
    </source>
</evidence>
<sequence length="152" mass="17702">MVLFSKRGRKSKEHSKQKAAVIQNNIVYTKLLEKSHFPTDVPKIYAEHHIPSSDSTLYDPTLIPHTQPNLITPCPGCDLHDFFYIRDICPRYVISYPSNNTITVHANLYKKNNNRFNNIFKVHKSHSELYADDFIDYNLRNNPNSRSIDIVK</sequence>
<gene>
    <name evidence="1" type="ORF">RhiirA1_457698</name>
</gene>
<evidence type="ECO:0000313" key="1">
    <source>
        <dbReference type="EMBL" id="PKC68034.1"/>
    </source>
</evidence>
<accession>A0A2N0RXJ7</accession>
<dbReference type="AlphaFoldDB" id="A0A2N0RXJ7"/>